<dbReference type="GO" id="GO:0016020">
    <property type="term" value="C:membrane"/>
    <property type="evidence" value="ECO:0007669"/>
    <property type="project" value="UniProtKB-SubCell"/>
</dbReference>
<dbReference type="PROSITE" id="PS50060">
    <property type="entry name" value="MAM_2"/>
    <property type="match status" value="1"/>
</dbReference>
<evidence type="ECO:0000256" key="6">
    <source>
        <dbReference type="ARBA" id="ARBA00022737"/>
    </source>
</evidence>
<dbReference type="PANTHER" id="PTHR19134:SF206">
    <property type="entry name" value="RECEPTOR-TYPE TYROSINE-PROTEIN PHOSPHATASE MU"/>
    <property type="match status" value="1"/>
</dbReference>
<evidence type="ECO:0000256" key="2">
    <source>
        <dbReference type="ARBA" id="ARBA00006396"/>
    </source>
</evidence>
<dbReference type="CDD" id="cd06263">
    <property type="entry name" value="MAM"/>
    <property type="match status" value="1"/>
</dbReference>
<evidence type="ECO:0000313" key="23">
    <source>
        <dbReference type="Proteomes" id="UP000694395"/>
    </source>
</evidence>
<dbReference type="PROSITE" id="PS50835">
    <property type="entry name" value="IG_LIKE"/>
    <property type="match status" value="1"/>
</dbReference>
<keyword evidence="10 16" id="KW-0472">Membrane</keyword>
<dbReference type="PRINTS" id="PR00700">
    <property type="entry name" value="PRTYPHPHTASE"/>
</dbReference>
<dbReference type="InterPro" id="IPR003961">
    <property type="entry name" value="FN3_dom"/>
</dbReference>
<dbReference type="InterPro" id="IPR000387">
    <property type="entry name" value="Tyr_Pase_dom"/>
</dbReference>
<dbReference type="InterPro" id="IPR007110">
    <property type="entry name" value="Ig-like_dom"/>
</dbReference>
<dbReference type="InterPro" id="IPR013151">
    <property type="entry name" value="Immunoglobulin_dom"/>
</dbReference>
<feature type="domain" description="MAM" evidence="19">
    <location>
        <begin position="1"/>
        <end position="110"/>
    </location>
</feature>
<dbReference type="PROSITE" id="PS50056">
    <property type="entry name" value="TYR_PHOSPHATASE_2"/>
    <property type="match status" value="2"/>
</dbReference>
<keyword evidence="14" id="KW-0393">Immunoglobulin domain</keyword>
<evidence type="ECO:0000259" key="21">
    <source>
        <dbReference type="PROSITE" id="PS50853"/>
    </source>
</evidence>
<dbReference type="PANTHER" id="PTHR19134">
    <property type="entry name" value="RECEPTOR-TYPE TYROSINE-PROTEIN PHOSPHATASE"/>
    <property type="match status" value="1"/>
</dbReference>
<keyword evidence="11" id="KW-1015">Disulfide bond</keyword>
<dbReference type="Gene3D" id="2.60.120.200">
    <property type="match status" value="1"/>
</dbReference>
<dbReference type="CDD" id="cd00063">
    <property type="entry name" value="FN3"/>
    <property type="match status" value="3"/>
</dbReference>
<evidence type="ECO:0000256" key="7">
    <source>
        <dbReference type="ARBA" id="ARBA00022801"/>
    </source>
</evidence>
<dbReference type="Ensembl" id="ENSOMYT00000139786.1">
    <property type="protein sequence ID" value="ENSOMYP00000130440.1"/>
    <property type="gene ID" value="ENSOMYG00000012874.2"/>
</dbReference>
<evidence type="ECO:0000256" key="8">
    <source>
        <dbReference type="ARBA" id="ARBA00022912"/>
    </source>
</evidence>
<dbReference type="PROSITE" id="PS50853">
    <property type="entry name" value="FN3"/>
    <property type="match status" value="3"/>
</dbReference>
<dbReference type="Pfam" id="PF00041">
    <property type="entry name" value="fn3"/>
    <property type="match status" value="1"/>
</dbReference>
<evidence type="ECO:0000256" key="5">
    <source>
        <dbReference type="ARBA" id="ARBA00022729"/>
    </source>
</evidence>
<reference evidence="22" key="1">
    <citation type="submission" date="2020-07" db="EMBL/GenBank/DDBJ databases">
        <title>A long reads based de novo assembly of the rainbow trout Arlee double haploid line genome.</title>
        <authorList>
            <person name="Gao G."/>
            <person name="Palti Y."/>
        </authorList>
    </citation>
    <scope>NUCLEOTIDE SEQUENCE [LARGE SCALE GENOMIC DNA]</scope>
</reference>
<evidence type="ECO:0000256" key="10">
    <source>
        <dbReference type="ARBA" id="ARBA00023136"/>
    </source>
</evidence>
<dbReference type="InterPro" id="IPR057598">
    <property type="entry name" value="Fn3_PTPRU"/>
</dbReference>
<feature type="transmembrane region" description="Helical" evidence="16">
    <location>
        <begin position="670"/>
        <end position="691"/>
    </location>
</feature>
<evidence type="ECO:0000256" key="1">
    <source>
        <dbReference type="ARBA" id="ARBA00004479"/>
    </source>
</evidence>
<feature type="domain" description="Fibronectin type-III" evidence="21">
    <location>
        <begin position="309"/>
        <end position="407"/>
    </location>
</feature>
<comment type="catalytic activity">
    <reaction evidence="15">
        <text>O-phospho-L-tyrosyl-[protein] + H2O = L-tyrosyl-[protein] + phosphate</text>
        <dbReference type="Rhea" id="RHEA:10684"/>
        <dbReference type="Rhea" id="RHEA-COMP:10136"/>
        <dbReference type="Rhea" id="RHEA-COMP:20101"/>
        <dbReference type="ChEBI" id="CHEBI:15377"/>
        <dbReference type="ChEBI" id="CHEBI:43474"/>
        <dbReference type="ChEBI" id="CHEBI:46858"/>
        <dbReference type="ChEBI" id="CHEBI:61978"/>
        <dbReference type="EC" id="3.1.3.48"/>
    </reaction>
</comment>
<dbReference type="InterPro" id="IPR003595">
    <property type="entry name" value="Tyr_Pase_cat"/>
</dbReference>
<dbReference type="SUPFAM" id="SSF52799">
    <property type="entry name" value="(Phosphotyrosine protein) phosphatases II"/>
    <property type="match status" value="2"/>
</dbReference>
<feature type="domain" description="Tyrosine specific protein phosphatases" evidence="18">
    <location>
        <begin position="1255"/>
        <end position="1332"/>
    </location>
</feature>
<feature type="domain" description="Fibronectin type-III" evidence="21">
    <location>
        <begin position="408"/>
        <end position="511"/>
    </location>
</feature>
<evidence type="ECO:0000313" key="22">
    <source>
        <dbReference type="Ensembl" id="ENSOMYP00000130440.1"/>
    </source>
</evidence>
<feature type="domain" description="Tyrosine specific protein phosphatases" evidence="18">
    <location>
        <begin position="964"/>
        <end position="1038"/>
    </location>
</feature>
<evidence type="ECO:0000259" key="17">
    <source>
        <dbReference type="PROSITE" id="PS50055"/>
    </source>
</evidence>
<evidence type="ECO:0000256" key="15">
    <source>
        <dbReference type="ARBA" id="ARBA00051722"/>
    </source>
</evidence>
<evidence type="ECO:0000256" key="13">
    <source>
        <dbReference type="ARBA" id="ARBA00023180"/>
    </source>
</evidence>
<dbReference type="SMART" id="SM00404">
    <property type="entry name" value="PTPc_motif"/>
    <property type="match status" value="2"/>
</dbReference>
<evidence type="ECO:0000259" key="20">
    <source>
        <dbReference type="PROSITE" id="PS50835"/>
    </source>
</evidence>
<dbReference type="GO" id="GO:0004725">
    <property type="term" value="F:protein tyrosine phosphatase activity"/>
    <property type="evidence" value="ECO:0007669"/>
    <property type="project" value="UniProtKB-EC"/>
</dbReference>
<dbReference type="SUPFAM" id="SSF49899">
    <property type="entry name" value="Concanavalin A-like lectins/glucanases"/>
    <property type="match status" value="1"/>
</dbReference>
<dbReference type="FunFam" id="2.60.40.10:FF:000019">
    <property type="entry name" value="receptor-type tyrosine-protein phosphatase kappa isoform X2"/>
    <property type="match status" value="1"/>
</dbReference>
<evidence type="ECO:0000256" key="14">
    <source>
        <dbReference type="ARBA" id="ARBA00023319"/>
    </source>
</evidence>
<dbReference type="InterPro" id="IPR029021">
    <property type="entry name" value="Prot-tyrosine_phosphatase-like"/>
</dbReference>
<evidence type="ECO:0000259" key="18">
    <source>
        <dbReference type="PROSITE" id="PS50056"/>
    </source>
</evidence>
<dbReference type="CDD" id="cd00096">
    <property type="entry name" value="Ig"/>
    <property type="match status" value="1"/>
</dbReference>
<dbReference type="SMART" id="SM00194">
    <property type="entry name" value="PTPc"/>
    <property type="match status" value="2"/>
</dbReference>
<dbReference type="SMART" id="SM00409">
    <property type="entry name" value="IG"/>
    <property type="match status" value="1"/>
</dbReference>
<dbReference type="SUPFAM" id="SSF48726">
    <property type="entry name" value="Immunoglobulin"/>
    <property type="match status" value="1"/>
</dbReference>
<dbReference type="Pfam" id="PF23144">
    <property type="entry name" value="Fn3_PTPRU"/>
    <property type="match status" value="1"/>
</dbReference>
<keyword evidence="8" id="KW-0904">Protein phosphatase</keyword>
<gene>
    <name evidence="22" type="primary">LOC110535264</name>
</gene>
<evidence type="ECO:0000256" key="4">
    <source>
        <dbReference type="ARBA" id="ARBA00022692"/>
    </source>
</evidence>
<dbReference type="Pfam" id="PF00629">
    <property type="entry name" value="MAM"/>
    <property type="match status" value="1"/>
</dbReference>
<keyword evidence="7" id="KW-0378">Hydrolase</keyword>
<dbReference type="InterPro" id="IPR013783">
    <property type="entry name" value="Ig-like_fold"/>
</dbReference>
<accession>A0A8K9XBS1</accession>
<dbReference type="FunFam" id="3.90.190.10:FF:000003">
    <property type="entry name" value="receptor-type tyrosine-protein phosphatase kappa isoform X1"/>
    <property type="match status" value="1"/>
</dbReference>
<dbReference type="Gene3D" id="2.60.40.10">
    <property type="entry name" value="Immunoglobulins"/>
    <property type="match status" value="4"/>
</dbReference>
<dbReference type="InterPro" id="IPR036179">
    <property type="entry name" value="Ig-like_dom_sf"/>
</dbReference>
<dbReference type="CDD" id="cd14635">
    <property type="entry name" value="R-PTPc-M-2"/>
    <property type="match status" value="1"/>
</dbReference>
<dbReference type="SMART" id="SM00060">
    <property type="entry name" value="FN3"/>
    <property type="match status" value="3"/>
</dbReference>
<dbReference type="FunFam" id="2.60.40.10:FF:000009">
    <property type="entry name" value="receptor-type tyrosine-protein phosphatase U isoform X1"/>
    <property type="match status" value="1"/>
</dbReference>
<keyword evidence="12" id="KW-0675">Receptor</keyword>
<feature type="domain" description="Tyrosine-protein phosphatase" evidence="17">
    <location>
        <begin position="794"/>
        <end position="1047"/>
    </location>
</feature>
<reference evidence="22" key="3">
    <citation type="submission" date="2025-09" db="UniProtKB">
        <authorList>
            <consortium name="Ensembl"/>
        </authorList>
    </citation>
    <scope>IDENTIFICATION</scope>
</reference>
<comment type="subcellular location">
    <subcellularLocation>
        <location evidence="1">Membrane</location>
        <topology evidence="1">Single-pass type I membrane protein</topology>
    </subcellularLocation>
</comment>
<keyword evidence="9 16" id="KW-1133">Transmembrane helix</keyword>
<dbReference type="PROSITE" id="PS00383">
    <property type="entry name" value="TYR_PHOSPHATASE_1"/>
    <property type="match status" value="2"/>
</dbReference>
<dbReference type="PRINTS" id="PR00020">
    <property type="entry name" value="MAMDOMAIN"/>
</dbReference>
<evidence type="ECO:0000256" key="3">
    <source>
        <dbReference type="ARBA" id="ARBA00013064"/>
    </source>
</evidence>
<feature type="domain" description="Ig-like" evidence="20">
    <location>
        <begin position="115"/>
        <end position="204"/>
    </location>
</feature>
<keyword evidence="4 16" id="KW-0812">Transmembrane</keyword>
<name>A0A8K9XBS1_ONCMY</name>
<dbReference type="InterPro" id="IPR013320">
    <property type="entry name" value="ConA-like_dom_sf"/>
</dbReference>
<comment type="similarity">
    <text evidence="2">Belongs to the protein-tyrosine phosphatase family. Receptor class 2B subfamily.</text>
</comment>
<feature type="domain" description="Tyrosine-protein phosphatase" evidence="17">
    <location>
        <begin position="1079"/>
        <end position="1341"/>
    </location>
</feature>
<dbReference type="EC" id="3.1.3.48" evidence="3"/>
<reference evidence="22" key="2">
    <citation type="submission" date="2025-08" db="UniProtKB">
        <authorList>
            <consortium name="Ensembl"/>
        </authorList>
    </citation>
    <scope>IDENTIFICATION</scope>
</reference>
<feature type="domain" description="Fibronectin type-III" evidence="21">
    <location>
        <begin position="211"/>
        <end position="304"/>
    </location>
</feature>
<organism evidence="22 23">
    <name type="scientific">Oncorhynchus mykiss</name>
    <name type="common">Rainbow trout</name>
    <name type="synonym">Salmo gairdneri</name>
    <dbReference type="NCBI Taxonomy" id="8022"/>
    <lineage>
        <taxon>Eukaryota</taxon>
        <taxon>Metazoa</taxon>
        <taxon>Chordata</taxon>
        <taxon>Craniata</taxon>
        <taxon>Vertebrata</taxon>
        <taxon>Euteleostomi</taxon>
        <taxon>Actinopterygii</taxon>
        <taxon>Neopterygii</taxon>
        <taxon>Teleostei</taxon>
        <taxon>Protacanthopterygii</taxon>
        <taxon>Salmoniformes</taxon>
        <taxon>Salmonidae</taxon>
        <taxon>Salmoninae</taxon>
        <taxon>Oncorhynchus</taxon>
    </lineage>
</organism>
<dbReference type="InterPro" id="IPR000998">
    <property type="entry name" value="MAM_dom"/>
</dbReference>
<dbReference type="GeneTree" id="ENSGT00940000155020"/>
<dbReference type="Pfam" id="PF00102">
    <property type="entry name" value="Y_phosphatase"/>
    <property type="match status" value="2"/>
</dbReference>
<evidence type="ECO:0000256" key="12">
    <source>
        <dbReference type="ARBA" id="ARBA00023170"/>
    </source>
</evidence>
<dbReference type="InterPro" id="IPR016130">
    <property type="entry name" value="Tyr_Pase_AS"/>
</dbReference>
<dbReference type="PROSITE" id="PS50055">
    <property type="entry name" value="TYR_PHOSPHATASE_PTP"/>
    <property type="match status" value="2"/>
</dbReference>
<keyword evidence="5" id="KW-0732">Signal</keyword>
<sequence length="1345" mass="151966">MMVNTSGRSSGQKAQLLVPQLKENDTHCLIFQYYMAGQREGASPGQLNIYIKENNSPLGIPVWNASGPAYPTWRQVELAVSTFWPNFYQIVFEAVSTGQRGLLAIKSIILQVSTPHFLHIKGVEVNARQTATFQCTVNGRPQDSHNLWLQARRRAPMRETKPVNSRRYTATFDVENTTKGDSGRFRCIVHSDKGVGVSSYADLTVKQPPVPIAPPQLTAVGATYLWIQLNANSINGDGPIVEREVEYRTVAGSLIDNQPVDKTTHKIGHLDPDTEYEISVLLTRPLDGGTGAPGPPLRAKTKCADPMHGPQRLEVVDIKSKQITVRWEPFGYNVTRCHSYNLTVEYRYQADDKEETREEVCYDTLSLAPQHTIRNLSPYTNVSVKLVLRNPEGIKESMDVDVLTDEDVPGAVPLQSIQGSTYEEKIALRWSEPVQTYGIIKQYEVRSSGETAKPSRPSGPTFRVFKFSNETFHMFVGLYPGSTYSFTIRASTIKGFGTPIITQFTTKISAPLMPGYDQETPLNQTDSTVTVLLKPAQSRGAPVSKYQVVVVEEERPRRTRRAVEILRCYPVPIHFQNTTVLNSQYYFTAELPMGDIKTPVPFCIGDNRTYNGYWNAPLLPHKSYSIYYQAVSTANGETKIDCVRVATKGAATRKPDAVEPEKQTDHTVKIAGVIAGILLFVIIFLGVVLVMKKRKLAKKRKETLSSTRQEMTVMVNSMDKSYTEQGTNCDEAISFMDTHSHTLNGRSECLTPVHCGLAAGNVPPYQTGQLHPAIRVADLLQHITQMKCAEGYGFKEEYESFFEGQSAPWDSAKKDENRMKNRYGNIIAYDHSRVRLQAIEGEQSSDYINANYVDVSTTPAGVRQKGPMQETVYDFWRMVWQENTATIVMVTNLVEVGRVKCCKYWPDDTEIYRDMKVTLIETQLLSEYVIRTFAVEKRGAHEIREIRQFHFTGWPDHGVPYHTTGLLGFVRRVKSKTPANAGPMVVHCSAGAGRTGCFIVIDIMLDMAEREGVVDIYNCVRELRSRRVNMVQTEEQYVFIHDAILEACLCGDTTVPANQLRSVYYDMNRLDPQTNSSQIKEEFRTLNMVTPTLRVEDCSIALLPRNHEKNRCMDVLPPDRCLPFLITIDGESSNYINAALMDSYKQPSAFIVTQHPLPNTVKDFWRLALDYHCTSIVMLNDVDPAQLCPQYWPENGVHRHGPIQVEFVSADLEEDIISRIFRVYNAARPQDGYRMVQQFQFLGWPMYRDTPVSKRSFLKLIRQVDKWQEEYDGGEGRTVVHCLNGGGRSGTFGAISIVCEMLRHQRSVDVFHAVKTLRNNKPNMVDLLDQYKFCYEVALEYLNSG</sequence>
<evidence type="ECO:0000256" key="9">
    <source>
        <dbReference type="ARBA" id="ARBA00022989"/>
    </source>
</evidence>
<protein>
    <recommendedName>
        <fullName evidence="3">protein-tyrosine-phosphatase</fullName>
        <ecNumber evidence="3">3.1.3.48</ecNumber>
    </recommendedName>
</protein>
<evidence type="ECO:0000256" key="11">
    <source>
        <dbReference type="ARBA" id="ARBA00023157"/>
    </source>
</evidence>
<evidence type="ECO:0000259" key="19">
    <source>
        <dbReference type="PROSITE" id="PS50060"/>
    </source>
</evidence>
<dbReference type="FunFam" id="3.90.190.10:FF:000005">
    <property type="entry name" value="receptor-type tyrosine-protein phosphatase kappa isoform X1"/>
    <property type="match status" value="1"/>
</dbReference>
<keyword evidence="13" id="KW-0325">Glycoprotein</keyword>
<dbReference type="SUPFAM" id="SSF49265">
    <property type="entry name" value="Fibronectin type III"/>
    <property type="match status" value="2"/>
</dbReference>
<dbReference type="SMART" id="SM00137">
    <property type="entry name" value="MAM"/>
    <property type="match status" value="1"/>
</dbReference>
<dbReference type="InterPro" id="IPR036116">
    <property type="entry name" value="FN3_sf"/>
</dbReference>
<dbReference type="Proteomes" id="UP000694395">
    <property type="component" value="Chromosome 11"/>
</dbReference>
<proteinExistence type="inferred from homology"/>
<dbReference type="Gene3D" id="3.90.190.10">
    <property type="entry name" value="Protein tyrosine phosphatase superfamily"/>
    <property type="match status" value="2"/>
</dbReference>
<dbReference type="InterPro" id="IPR000242">
    <property type="entry name" value="PTP_cat"/>
</dbReference>
<dbReference type="InterPro" id="IPR050348">
    <property type="entry name" value="Protein-Tyr_Phosphatase"/>
</dbReference>
<evidence type="ECO:0000256" key="16">
    <source>
        <dbReference type="SAM" id="Phobius"/>
    </source>
</evidence>
<dbReference type="InterPro" id="IPR003599">
    <property type="entry name" value="Ig_sub"/>
</dbReference>
<keyword evidence="6" id="KW-0677">Repeat</keyword>
<keyword evidence="23" id="KW-1185">Reference proteome</keyword>
<dbReference type="Pfam" id="PF00047">
    <property type="entry name" value="ig"/>
    <property type="match status" value="1"/>
</dbReference>